<feature type="binding site" evidence="7">
    <location>
        <position position="173"/>
    </location>
    <ligand>
        <name>a divalent metal cation</name>
        <dbReference type="ChEBI" id="CHEBI:60240"/>
        <note>ligand shared between dimeric partners</note>
    </ligand>
</feature>
<dbReference type="Pfam" id="PF04166">
    <property type="entry name" value="PdxA"/>
    <property type="match status" value="1"/>
</dbReference>
<keyword evidence="7" id="KW-0170">Cobalt</keyword>
<name>A0A1M6F3N2_9PROT</name>
<sequence>MSAAPPSQPPLALTMGDPAGIGGELTLAAWARLRAEGPAFVALDDPSRLAGIAAHLGWEVPLASVSGPEEAAAVFRDRLPVMTIRCPVPPVFGQPDPANAPAVLGSIERAVALAQAGRAGGVVTNPISKATLYRTGFAFPGHTEFLGALAGAAEPPVMLLASPMLRVVPVTIHVSLRQALDTLRTEEIIRTGLALARGLREGFGIPAPRIAVAGLNPHAGEEGAMGDEEPRLVLPAIEALRAGGVDAFGPLPPDTMFTARARQTYDAALCLYHDQALIPIKTLDMDGGVNVTLGLPIIRTSPDHGTAFGIAGQGIADPGSLVAALRLAAEMAARRSSKAPA</sequence>
<dbReference type="GO" id="GO:0008270">
    <property type="term" value="F:zinc ion binding"/>
    <property type="evidence" value="ECO:0007669"/>
    <property type="project" value="UniProtKB-UniRule"/>
</dbReference>
<keyword evidence="2 7" id="KW-0479">Metal-binding</keyword>
<dbReference type="EC" id="1.1.1.262" evidence="7"/>
<comment type="similarity">
    <text evidence="7">Belongs to the PdxA family.</text>
</comment>
<dbReference type="HAMAP" id="MF_00536">
    <property type="entry name" value="PdxA"/>
    <property type="match status" value="1"/>
</dbReference>
<comment type="subcellular location">
    <subcellularLocation>
        <location evidence="7">Cytoplasm</location>
    </subcellularLocation>
</comment>
<dbReference type="UniPathway" id="UPA00244">
    <property type="reaction ID" value="UER00312"/>
</dbReference>
<keyword evidence="7" id="KW-0862">Zinc</keyword>
<dbReference type="STRING" id="198092.SAMN02745194_01385"/>
<comment type="catalytic activity">
    <reaction evidence="7">
        <text>4-(phosphooxy)-L-threonine + NAD(+) = 3-amino-2-oxopropyl phosphate + CO2 + NADH</text>
        <dbReference type="Rhea" id="RHEA:32275"/>
        <dbReference type="ChEBI" id="CHEBI:16526"/>
        <dbReference type="ChEBI" id="CHEBI:57279"/>
        <dbReference type="ChEBI" id="CHEBI:57540"/>
        <dbReference type="ChEBI" id="CHEBI:57945"/>
        <dbReference type="ChEBI" id="CHEBI:58452"/>
        <dbReference type="EC" id="1.1.1.262"/>
    </reaction>
</comment>
<organism evidence="8 9">
    <name type="scientific">Muricoccus roseus</name>
    <dbReference type="NCBI Taxonomy" id="198092"/>
    <lineage>
        <taxon>Bacteria</taxon>
        <taxon>Pseudomonadati</taxon>
        <taxon>Pseudomonadota</taxon>
        <taxon>Alphaproteobacteria</taxon>
        <taxon>Acetobacterales</taxon>
        <taxon>Roseomonadaceae</taxon>
        <taxon>Muricoccus</taxon>
    </lineage>
</organism>
<keyword evidence="3 7" id="KW-0521">NADP</keyword>
<comment type="function">
    <text evidence="7">Catalyzes the NAD(P)-dependent oxidation of 4-(phosphooxy)-L-threonine (HTP) into 2-amino-3-oxo-4-(phosphooxy)butyric acid which spontaneously decarboxylates to form 3-amino-2-oxopropyl phosphate (AHAP).</text>
</comment>
<dbReference type="GO" id="GO:0050570">
    <property type="term" value="F:4-hydroxythreonine-4-phosphate dehydrogenase activity"/>
    <property type="evidence" value="ECO:0007669"/>
    <property type="project" value="UniProtKB-UniRule"/>
</dbReference>
<evidence type="ECO:0000256" key="5">
    <source>
        <dbReference type="ARBA" id="ARBA00023027"/>
    </source>
</evidence>
<dbReference type="GO" id="GO:0005737">
    <property type="term" value="C:cytoplasm"/>
    <property type="evidence" value="ECO:0007669"/>
    <property type="project" value="UniProtKB-SubCell"/>
</dbReference>
<keyword evidence="5 7" id="KW-0520">NAD</keyword>
<feature type="binding site" evidence="7">
    <location>
        <position position="142"/>
    </location>
    <ligand>
        <name>substrate</name>
    </ligand>
</feature>
<dbReference type="AlphaFoldDB" id="A0A1M6F3N2"/>
<evidence type="ECO:0000256" key="3">
    <source>
        <dbReference type="ARBA" id="ARBA00022857"/>
    </source>
</evidence>
<keyword evidence="6 7" id="KW-0664">Pyridoxine biosynthesis</keyword>
<feature type="binding site" evidence="7">
    <location>
        <position position="290"/>
    </location>
    <ligand>
        <name>substrate</name>
    </ligand>
</feature>
<dbReference type="InterPro" id="IPR005255">
    <property type="entry name" value="PdxA_fam"/>
</dbReference>
<evidence type="ECO:0000256" key="4">
    <source>
        <dbReference type="ARBA" id="ARBA00023002"/>
    </source>
</evidence>
<dbReference type="Proteomes" id="UP000184387">
    <property type="component" value="Unassembled WGS sequence"/>
</dbReference>
<dbReference type="PANTHER" id="PTHR30004">
    <property type="entry name" value="4-HYDROXYTHREONINE-4-PHOSPHATE DEHYDROGENASE"/>
    <property type="match status" value="1"/>
</dbReference>
<feature type="binding site" evidence="7">
    <location>
        <position position="281"/>
    </location>
    <ligand>
        <name>substrate</name>
    </ligand>
</feature>
<dbReference type="PANTHER" id="PTHR30004:SF6">
    <property type="entry name" value="D-THREONATE 4-PHOSPHATE DEHYDROGENASE"/>
    <property type="match status" value="1"/>
</dbReference>
<evidence type="ECO:0000313" key="8">
    <source>
        <dbReference type="EMBL" id="SHI92285.1"/>
    </source>
</evidence>
<comment type="subunit">
    <text evidence="7">Homodimer.</text>
</comment>
<accession>A0A1M6F3N2</accession>
<keyword evidence="4 7" id="KW-0560">Oxidoreductase</keyword>
<dbReference type="NCBIfam" id="TIGR00557">
    <property type="entry name" value="pdxA"/>
    <property type="match status" value="1"/>
</dbReference>
<keyword evidence="9" id="KW-1185">Reference proteome</keyword>
<evidence type="ECO:0000313" key="9">
    <source>
        <dbReference type="Proteomes" id="UP000184387"/>
    </source>
</evidence>
<dbReference type="GO" id="GO:0050897">
    <property type="term" value="F:cobalt ion binding"/>
    <property type="evidence" value="ECO:0007669"/>
    <property type="project" value="UniProtKB-UniRule"/>
</dbReference>
<feature type="binding site" evidence="7">
    <location>
        <position position="273"/>
    </location>
    <ligand>
        <name>a divalent metal cation</name>
        <dbReference type="ChEBI" id="CHEBI:60240"/>
        <note>ligand shared between dimeric partners</note>
    </ligand>
</feature>
<dbReference type="OrthoDB" id="9801783at2"/>
<reference evidence="8 9" key="1">
    <citation type="submission" date="2016-11" db="EMBL/GenBank/DDBJ databases">
        <authorList>
            <person name="Jaros S."/>
            <person name="Januszkiewicz K."/>
            <person name="Wedrychowicz H."/>
        </authorList>
    </citation>
    <scope>NUCLEOTIDE SEQUENCE [LARGE SCALE GENOMIC DNA]</scope>
    <source>
        <strain evidence="8 9">DSM 14916</strain>
    </source>
</reference>
<dbReference type="GO" id="GO:0051287">
    <property type="term" value="F:NAD binding"/>
    <property type="evidence" value="ECO:0007669"/>
    <property type="project" value="InterPro"/>
</dbReference>
<comment type="pathway">
    <text evidence="7">Cofactor biosynthesis; pyridoxine 5'-phosphate biosynthesis; pyridoxine 5'-phosphate from D-erythrose 4-phosphate: step 4/5.</text>
</comment>
<dbReference type="EMBL" id="FQZF01000006">
    <property type="protein sequence ID" value="SHI92285.1"/>
    <property type="molecule type" value="Genomic_DNA"/>
</dbReference>
<protein>
    <recommendedName>
        <fullName evidence="7">4-hydroxythreonine-4-phosphate dehydrogenase</fullName>
        <ecNumber evidence="7">1.1.1.262</ecNumber>
    </recommendedName>
    <alternativeName>
        <fullName evidence="7">4-(phosphohydroxy)-L-threonine dehydrogenase</fullName>
    </alternativeName>
</protein>
<comment type="miscellaneous">
    <text evidence="7">The active site is located at the dimer interface.</text>
</comment>
<evidence type="ECO:0000256" key="2">
    <source>
        <dbReference type="ARBA" id="ARBA00022723"/>
    </source>
</evidence>
<dbReference type="GO" id="GO:0042823">
    <property type="term" value="P:pyridoxal phosphate biosynthetic process"/>
    <property type="evidence" value="ECO:0007669"/>
    <property type="project" value="UniProtKB-UniRule"/>
</dbReference>
<dbReference type="NCBIfam" id="NF003699">
    <property type="entry name" value="PRK05312.1"/>
    <property type="match status" value="1"/>
</dbReference>
<gene>
    <name evidence="7" type="primary">pdxA</name>
    <name evidence="8" type="ORF">SAMN02745194_01385</name>
</gene>
<dbReference type="SUPFAM" id="SSF53659">
    <property type="entry name" value="Isocitrate/Isopropylmalate dehydrogenase-like"/>
    <property type="match status" value="1"/>
</dbReference>
<dbReference type="GO" id="GO:0000287">
    <property type="term" value="F:magnesium ion binding"/>
    <property type="evidence" value="ECO:0007669"/>
    <property type="project" value="UniProtKB-UniRule"/>
</dbReference>
<keyword evidence="1 7" id="KW-0963">Cytoplasm</keyword>
<evidence type="ECO:0000256" key="6">
    <source>
        <dbReference type="ARBA" id="ARBA00023096"/>
    </source>
</evidence>
<dbReference type="Gene3D" id="3.40.718.10">
    <property type="entry name" value="Isopropylmalate Dehydrogenase"/>
    <property type="match status" value="1"/>
</dbReference>
<dbReference type="GO" id="GO:0008615">
    <property type="term" value="P:pyridoxine biosynthetic process"/>
    <property type="evidence" value="ECO:0007669"/>
    <property type="project" value="UniProtKB-UniRule"/>
</dbReference>
<keyword evidence="7" id="KW-0460">Magnesium</keyword>
<evidence type="ECO:0000256" key="1">
    <source>
        <dbReference type="ARBA" id="ARBA00022490"/>
    </source>
</evidence>
<proteinExistence type="inferred from homology"/>
<dbReference type="InterPro" id="IPR037510">
    <property type="entry name" value="PdxA"/>
</dbReference>
<comment type="cofactor">
    <cofactor evidence="7">
        <name>Zn(2+)</name>
        <dbReference type="ChEBI" id="CHEBI:29105"/>
    </cofactor>
    <cofactor evidence="7">
        <name>Mg(2+)</name>
        <dbReference type="ChEBI" id="CHEBI:18420"/>
    </cofactor>
    <cofactor evidence="7">
        <name>Co(2+)</name>
        <dbReference type="ChEBI" id="CHEBI:48828"/>
    </cofactor>
    <text evidence="7">Binds 1 divalent metal cation per subunit. Can use ions such as Zn(2+), Mg(2+) or Co(2+).</text>
</comment>
<feature type="binding site" evidence="7">
    <location>
        <position position="299"/>
    </location>
    <ligand>
        <name>substrate</name>
    </ligand>
</feature>
<evidence type="ECO:0000256" key="7">
    <source>
        <dbReference type="HAMAP-Rule" id="MF_00536"/>
    </source>
</evidence>
<dbReference type="RefSeq" id="WP_073132944.1">
    <property type="nucleotide sequence ID" value="NZ_FQZF01000006.1"/>
</dbReference>
<feature type="binding site" evidence="7">
    <location>
        <position position="143"/>
    </location>
    <ligand>
        <name>substrate</name>
    </ligand>
</feature>
<feature type="binding site" evidence="7">
    <location>
        <position position="218"/>
    </location>
    <ligand>
        <name>a divalent metal cation</name>
        <dbReference type="ChEBI" id="CHEBI:60240"/>
        <note>ligand shared between dimeric partners</note>
    </ligand>
</feature>